<feature type="compositionally biased region" description="Polar residues" evidence="1">
    <location>
        <begin position="275"/>
        <end position="284"/>
    </location>
</feature>
<dbReference type="AlphaFoldDB" id="A0A507FLT4"/>
<feature type="compositionally biased region" description="Basic and acidic residues" evidence="1">
    <location>
        <begin position="1"/>
        <end position="12"/>
    </location>
</feature>
<dbReference type="Proteomes" id="UP000320333">
    <property type="component" value="Unassembled WGS sequence"/>
</dbReference>
<dbReference type="InterPro" id="IPR007275">
    <property type="entry name" value="YTH_domain"/>
</dbReference>
<dbReference type="InterPro" id="IPR045168">
    <property type="entry name" value="YTH_prot"/>
</dbReference>
<name>A0A507FLT4_9FUNG</name>
<dbReference type="GO" id="GO:0061157">
    <property type="term" value="P:mRNA destabilization"/>
    <property type="evidence" value="ECO:0007669"/>
    <property type="project" value="TreeGrafter"/>
</dbReference>
<feature type="region of interest" description="Disordered" evidence="1">
    <location>
        <begin position="1"/>
        <end position="70"/>
    </location>
</feature>
<feature type="region of interest" description="Disordered" evidence="1">
    <location>
        <begin position="275"/>
        <end position="324"/>
    </location>
</feature>
<feature type="compositionally biased region" description="Polar residues" evidence="1">
    <location>
        <begin position="51"/>
        <end position="70"/>
    </location>
</feature>
<dbReference type="PANTHER" id="PTHR12357:SF89">
    <property type="entry name" value="YTH DOMAIN-CONTAINING FAMILY PROTEIN"/>
    <property type="match status" value="1"/>
</dbReference>
<dbReference type="STRING" id="246404.A0A507FLT4"/>
<evidence type="ECO:0000313" key="4">
    <source>
        <dbReference type="Proteomes" id="UP000320333"/>
    </source>
</evidence>
<feature type="domain" description="YTH" evidence="2">
    <location>
        <begin position="528"/>
        <end position="682"/>
    </location>
</feature>
<dbReference type="OrthoDB" id="306690at2759"/>
<dbReference type="PROSITE" id="PS50882">
    <property type="entry name" value="YTH"/>
    <property type="match status" value="1"/>
</dbReference>
<feature type="compositionally biased region" description="Gly residues" evidence="1">
    <location>
        <begin position="291"/>
        <end position="305"/>
    </location>
</feature>
<dbReference type="GO" id="GO:1990247">
    <property type="term" value="F:N6-methyladenosine-containing RNA reader activity"/>
    <property type="evidence" value="ECO:0007669"/>
    <property type="project" value="TreeGrafter"/>
</dbReference>
<dbReference type="CDD" id="cd21134">
    <property type="entry name" value="YTH"/>
    <property type="match status" value="1"/>
</dbReference>
<comment type="caution">
    <text evidence="3">The sequence shown here is derived from an EMBL/GenBank/DDBJ whole genome shotgun (WGS) entry which is preliminary data.</text>
</comment>
<sequence length="682" mass="74014">MSRILSPDKEHFTTPVDTHGNSPRDQPNQPHTPALQLSSQWKIQPEPHVRTPSSSQIQNTHPESWNNKNNADMSLGSISSSTADFNSHFRGGCDALRHDRFNQNTTPGFDLDPLALQDFGTLTLLSEPPGFTSRQSSLSATEQQHQNDALFHATGSSLSVHQGLTQQSAHTNQLNRGVPLFPMDAERTLVNSMNATLSSRGKFNTAPIDFSSGVASLGEKSTMDQAFRARSHTHSASFSSSFDQLWGPPELTTPRPSSSLLYQSKADANFMQEQTASQMSNYKSNPAFGFSGRGSGSGSGVGGLARGHSDTHHTGRMRSVSSRTDLRVTAQEYVPTSSSLNFGMESFDSKRGNAVSTTEDRLNQRAANQQTIPSQAFHPEGSFGHSRRISGNAHLIRTDQHAFNAGAPASALLSAEAPEYTPMSASNQFSLTGRSHATSFMAQKQQLQLNLPPPLSTASASAQYNIQTPVTPYEPKLTAFLVGGGVSSVNVTAVSTDTDTHREDVERMILERGLNPDPRKYDLRPANARFFVIKSFREDHVFKAIKYNVWSSTEMGNKRLNQAFKDSSPAPPPIPTDASTNRPPRHRRESTPSAPQASGPVILFFSVNGSGHFCGVAQMTSGVDWNTKSRVFTSGCGSGGGSNGAGGMASSHQQQKWEGVFGVRWVFVKDVANSRLKHLRVL</sequence>
<dbReference type="GO" id="GO:0005737">
    <property type="term" value="C:cytoplasm"/>
    <property type="evidence" value="ECO:0007669"/>
    <property type="project" value="TreeGrafter"/>
</dbReference>
<gene>
    <name evidence="3" type="ORF">CcCBS67573_g01357</name>
</gene>
<feature type="compositionally biased region" description="Polar residues" evidence="1">
    <location>
        <begin position="15"/>
        <end position="42"/>
    </location>
</feature>
<dbReference type="Gene3D" id="3.10.590.10">
    <property type="entry name" value="ph1033 like domains"/>
    <property type="match status" value="1"/>
</dbReference>
<proteinExistence type="predicted"/>
<evidence type="ECO:0000313" key="3">
    <source>
        <dbReference type="EMBL" id="TPX77359.1"/>
    </source>
</evidence>
<reference evidence="3 4" key="1">
    <citation type="journal article" date="2019" name="Sci. Rep.">
        <title>Comparative genomics of chytrid fungi reveal insights into the obligate biotrophic and pathogenic lifestyle of Synchytrium endobioticum.</title>
        <authorList>
            <person name="van de Vossenberg B.T.L.H."/>
            <person name="Warris S."/>
            <person name="Nguyen H.D.T."/>
            <person name="van Gent-Pelzer M.P.E."/>
            <person name="Joly D.L."/>
            <person name="van de Geest H.C."/>
            <person name="Bonants P.J.M."/>
            <person name="Smith D.S."/>
            <person name="Levesque C.A."/>
            <person name="van der Lee T.A.J."/>
        </authorList>
    </citation>
    <scope>NUCLEOTIDE SEQUENCE [LARGE SCALE GENOMIC DNA]</scope>
    <source>
        <strain evidence="3 4">CBS 675.73</strain>
    </source>
</reference>
<dbReference type="GO" id="GO:0003729">
    <property type="term" value="F:mRNA binding"/>
    <property type="evidence" value="ECO:0007669"/>
    <property type="project" value="TreeGrafter"/>
</dbReference>
<dbReference type="EMBL" id="QEAP01000022">
    <property type="protein sequence ID" value="TPX77359.1"/>
    <property type="molecule type" value="Genomic_DNA"/>
</dbReference>
<evidence type="ECO:0000259" key="2">
    <source>
        <dbReference type="PROSITE" id="PS50882"/>
    </source>
</evidence>
<organism evidence="3 4">
    <name type="scientific">Chytriomyces confervae</name>
    <dbReference type="NCBI Taxonomy" id="246404"/>
    <lineage>
        <taxon>Eukaryota</taxon>
        <taxon>Fungi</taxon>
        <taxon>Fungi incertae sedis</taxon>
        <taxon>Chytridiomycota</taxon>
        <taxon>Chytridiomycota incertae sedis</taxon>
        <taxon>Chytridiomycetes</taxon>
        <taxon>Chytridiales</taxon>
        <taxon>Chytriomycetaceae</taxon>
        <taxon>Chytriomyces</taxon>
    </lineage>
</organism>
<keyword evidence="4" id="KW-1185">Reference proteome</keyword>
<accession>A0A507FLT4</accession>
<feature type="region of interest" description="Disordered" evidence="1">
    <location>
        <begin position="238"/>
        <end position="258"/>
    </location>
</feature>
<dbReference type="Pfam" id="PF04146">
    <property type="entry name" value="YTH"/>
    <property type="match status" value="1"/>
</dbReference>
<feature type="region of interest" description="Disordered" evidence="1">
    <location>
        <begin position="562"/>
        <end position="597"/>
    </location>
</feature>
<dbReference type="PANTHER" id="PTHR12357">
    <property type="entry name" value="YTH YT521-B HOMOLOGY DOMAIN-CONTAINING"/>
    <property type="match status" value="1"/>
</dbReference>
<evidence type="ECO:0000256" key="1">
    <source>
        <dbReference type="SAM" id="MobiDB-lite"/>
    </source>
</evidence>
<protein>
    <recommendedName>
        <fullName evidence="2">YTH domain-containing protein</fullName>
    </recommendedName>
</protein>